<accession>A0A8S9ZA29</accession>
<comment type="caution">
    <text evidence="1">The sequence shown here is derived from an EMBL/GenBank/DDBJ whole genome shotgun (WGS) entry which is preliminary data.</text>
</comment>
<organism evidence="1 2">
    <name type="scientific">Meloidogyne graminicola</name>
    <dbReference type="NCBI Taxonomy" id="189291"/>
    <lineage>
        <taxon>Eukaryota</taxon>
        <taxon>Metazoa</taxon>
        <taxon>Ecdysozoa</taxon>
        <taxon>Nematoda</taxon>
        <taxon>Chromadorea</taxon>
        <taxon>Rhabditida</taxon>
        <taxon>Tylenchina</taxon>
        <taxon>Tylenchomorpha</taxon>
        <taxon>Tylenchoidea</taxon>
        <taxon>Meloidogynidae</taxon>
        <taxon>Meloidogyninae</taxon>
        <taxon>Meloidogyne</taxon>
    </lineage>
</organism>
<keyword evidence="2" id="KW-1185">Reference proteome</keyword>
<name>A0A8S9ZA29_9BILA</name>
<evidence type="ECO:0000313" key="2">
    <source>
        <dbReference type="Proteomes" id="UP000605970"/>
    </source>
</evidence>
<dbReference type="AlphaFoldDB" id="A0A8S9ZA29"/>
<gene>
    <name evidence="1" type="ORF">Mgra_00010218</name>
</gene>
<dbReference type="EMBL" id="JABEBT010000241">
    <property type="protein sequence ID" value="KAF7623483.1"/>
    <property type="molecule type" value="Genomic_DNA"/>
</dbReference>
<protein>
    <submittedName>
        <fullName evidence="1">Uncharacterized protein</fullName>
    </submittedName>
</protein>
<proteinExistence type="predicted"/>
<sequence>MADAYIPVPFGPCGCGLAGCVCSPVDEKQLSCKCQNGEKCLLCTWATKIYLEPPPDYQVEPEIVLISVGMGPEILE</sequence>
<reference evidence="1" key="1">
    <citation type="journal article" date="2020" name="Ecol. Evol.">
        <title>Genome structure and content of the rice root-knot nematode (Meloidogyne graminicola).</title>
        <authorList>
            <person name="Phan N.T."/>
            <person name="Danchin E.G.J."/>
            <person name="Klopp C."/>
            <person name="Perfus-Barbeoch L."/>
            <person name="Kozlowski D.K."/>
            <person name="Koutsovoulos G.D."/>
            <person name="Lopez-Roques C."/>
            <person name="Bouchez O."/>
            <person name="Zahm M."/>
            <person name="Besnard G."/>
            <person name="Bellafiore S."/>
        </authorList>
    </citation>
    <scope>NUCLEOTIDE SEQUENCE</scope>
    <source>
        <strain evidence="1">VN-18</strain>
    </source>
</reference>
<evidence type="ECO:0000313" key="1">
    <source>
        <dbReference type="EMBL" id="KAF7623483.1"/>
    </source>
</evidence>
<dbReference type="Proteomes" id="UP000605970">
    <property type="component" value="Unassembled WGS sequence"/>
</dbReference>